<protein>
    <recommendedName>
        <fullName evidence="2">Metallo-beta-lactamase domain-containing protein</fullName>
    </recommendedName>
</protein>
<keyword evidence="4" id="KW-1185">Reference proteome</keyword>
<dbReference type="EMBL" id="BEYU01000052">
    <property type="protein sequence ID" value="GBG29003.1"/>
    <property type="molecule type" value="Genomic_DNA"/>
</dbReference>
<dbReference type="InterPro" id="IPR001279">
    <property type="entry name" value="Metallo-B-lactamas"/>
</dbReference>
<dbReference type="InterPro" id="IPR036866">
    <property type="entry name" value="RibonucZ/Hydroxyglut_hydro"/>
</dbReference>
<evidence type="ECO:0000259" key="2">
    <source>
        <dbReference type="Pfam" id="PF12706"/>
    </source>
</evidence>
<dbReference type="OrthoDB" id="341300at2759"/>
<dbReference type="InParanoid" id="A0A2R5GK45"/>
<reference evidence="3 4" key="1">
    <citation type="submission" date="2017-12" db="EMBL/GenBank/DDBJ databases">
        <title>Sequencing, de novo assembly and annotation of complete genome of a new Thraustochytrid species, strain FCC1311.</title>
        <authorList>
            <person name="Sedici K."/>
            <person name="Godart F."/>
            <person name="Aiese Cigliano R."/>
            <person name="Sanseverino W."/>
            <person name="Barakat M."/>
            <person name="Ortet P."/>
            <person name="Marechal E."/>
            <person name="Cagnac O."/>
            <person name="Amato A."/>
        </authorList>
    </citation>
    <scope>NUCLEOTIDE SEQUENCE [LARGE SCALE GENOMIC DNA]</scope>
</reference>
<feature type="domain" description="Metallo-beta-lactamase" evidence="2">
    <location>
        <begin position="138"/>
        <end position="356"/>
    </location>
</feature>
<evidence type="ECO:0000313" key="3">
    <source>
        <dbReference type="EMBL" id="GBG29003.1"/>
    </source>
</evidence>
<keyword evidence="1" id="KW-0732">Signal</keyword>
<dbReference type="SUPFAM" id="SSF56281">
    <property type="entry name" value="Metallo-hydrolase/oxidoreductase"/>
    <property type="match status" value="1"/>
</dbReference>
<dbReference type="PANTHER" id="PTHR42663:SF6">
    <property type="entry name" value="HYDROLASE C777.06C-RELATED"/>
    <property type="match status" value="1"/>
</dbReference>
<proteinExistence type="predicted"/>
<feature type="signal peptide" evidence="1">
    <location>
        <begin position="1"/>
        <end position="26"/>
    </location>
</feature>
<dbReference type="Gene3D" id="3.60.15.10">
    <property type="entry name" value="Ribonuclease Z/Hydroxyacylglutathione hydrolase-like"/>
    <property type="match status" value="1"/>
</dbReference>
<dbReference type="CDD" id="cd16279">
    <property type="entry name" value="metallo-hydrolase-like_MBL-fold"/>
    <property type="match status" value="1"/>
</dbReference>
<dbReference type="Pfam" id="PF12706">
    <property type="entry name" value="Lactamase_B_2"/>
    <property type="match status" value="1"/>
</dbReference>
<dbReference type="Proteomes" id="UP000241890">
    <property type="component" value="Unassembled WGS sequence"/>
</dbReference>
<evidence type="ECO:0000313" key="4">
    <source>
        <dbReference type="Proteomes" id="UP000241890"/>
    </source>
</evidence>
<gene>
    <name evidence="3" type="ORF">FCC1311_052252</name>
</gene>
<dbReference type="AlphaFoldDB" id="A0A2R5GK45"/>
<dbReference type="PANTHER" id="PTHR42663">
    <property type="entry name" value="HYDROLASE C777.06C-RELATED-RELATED"/>
    <property type="match status" value="1"/>
</dbReference>
<evidence type="ECO:0000256" key="1">
    <source>
        <dbReference type="SAM" id="SignalP"/>
    </source>
</evidence>
<feature type="chain" id="PRO_5015322560" description="Metallo-beta-lactamase domain-containing protein" evidence="1">
    <location>
        <begin position="27"/>
        <end position="398"/>
    </location>
</feature>
<comment type="caution">
    <text evidence="3">The sequence shown here is derived from an EMBL/GenBank/DDBJ whole genome shotgun (WGS) entry which is preliminary data.</text>
</comment>
<sequence>MAASHTTRLARCLGAGAALGLAAVAGFRGDENAARAQMQMREDKRAGETGAPPCVVFMGTGTSSVNPHLNCVLGLQPSFNEVGGCETCQKALRDGPPEVNKNVRGNPSMLICFDAHSTSTKTDDEPQHDRVGAQRHFVQIDCGKTFRETALTWYPRHGIPRLDAVVITHDHADAVFGLDDLRLVAKPGNPVEVYTSLHTYNMIKRAFPYLVRDPAPDFIGPLAHLADQDPSKVDAMQDEVKTFIATLKYKVMSTPSLDDALSPFSVAGLDITPLPVYHGANYLSLGFAFGKSNRKFVYLSDVSEIPPKIMDQLRKWDIEYLVIDTLHKKRKYPTHLSLEQSLEIIEELRPAKSFLIGVSHNFEHDRDNAMLANLKETKGIDVQIPHDGLKIELHNIEL</sequence>
<organism evidence="3 4">
    <name type="scientific">Hondaea fermentalgiana</name>
    <dbReference type="NCBI Taxonomy" id="2315210"/>
    <lineage>
        <taxon>Eukaryota</taxon>
        <taxon>Sar</taxon>
        <taxon>Stramenopiles</taxon>
        <taxon>Bigyra</taxon>
        <taxon>Labyrinthulomycetes</taxon>
        <taxon>Thraustochytrida</taxon>
        <taxon>Thraustochytriidae</taxon>
        <taxon>Hondaea</taxon>
    </lineage>
</organism>
<name>A0A2R5GK45_9STRA</name>
<accession>A0A2R5GK45</accession>